<feature type="domain" description="Thioredoxin" evidence="6">
    <location>
        <begin position="59"/>
        <end position="201"/>
    </location>
</feature>
<evidence type="ECO:0000256" key="3">
    <source>
        <dbReference type="ARBA" id="ARBA00023157"/>
    </source>
</evidence>
<dbReference type="OrthoDB" id="9799347at2"/>
<dbReference type="InterPro" id="IPR036249">
    <property type="entry name" value="Thioredoxin-like_sf"/>
</dbReference>
<keyword evidence="2" id="KW-0201">Cytochrome c-type biogenesis</keyword>
<dbReference type="GO" id="GO:0015036">
    <property type="term" value="F:disulfide oxidoreductase activity"/>
    <property type="evidence" value="ECO:0007669"/>
    <property type="project" value="UniProtKB-ARBA"/>
</dbReference>
<keyword evidence="8" id="KW-1185">Reference proteome</keyword>
<dbReference type="PROSITE" id="PS51352">
    <property type="entry name" value="THIOREDOXIN_2"/>
    <property type="match status" value="1"/>
</dbReference>
<dbReference type="SUPFAM" id="SSF52833">
    <property type="entry name" value="Thioredoxin-like"/>
    <property type="match status" value="1"/>
</dbReference>
<evidence type="ECO:0000256" key="2">
    <source>
        <dbReference type="ARBA" id="ARBA00022748"/>
    </source>
</evidence>
<organism evidence="7 8">
    <name type="scientific">Sphingobium fluviale</name>
    <dbReference type="NCBI Taxonomy" id="2506423"/>
    <lineage>
        <taxon>Bacteria</taxon>
        <taxon>Pseudomonadati</taxon>
        <taxon>Pseudomonadota</taxon>
        <taxon>Alphaproteobacteria</taxon>
        <taxon>Sphingomonadales</taxon>
        <taxon>Sphingomonadaceae</taxon>
        <taxon>Sphingobium</taxon>
    </lineage>
</organism>
<evidence type="ECO:0000313" key="8">
    <source>
        <dbReference type="Proteomes" id="UP000290958"/>
    </source>
</evidence>
<name>A0A4Q1KF25_9SPHN</name>
<dbReference type="Gene3D" id="3.40.30.10">
    <property type="entry name" value="Glutaredoxin"/>
    <property type="match status" value="1"/>
</dbReference>
<dbReference type="Pfam" id="PF08534">
    <property type="entry name" value="Redoxin"/>
    <property type="match status" value="1"/>
</dbReference>
<dbReference type="PROSITE" id="PS51257">
    <property type="entry name" value="PROKAR_LIPOPROTEIN"/>
    <property type="match status" value="1"/>
</dbReference>
<reference evidence="8" key="1">
    <citation type="submission" date="2019-01" db="EMBL/GenBank/DDBJ databases">
        <title>Cytophagaceae bacterium strain CAR-16.</title>
        <authorList>
            <person name="Chen W.-M."/>
        </authorList>
    </citation>
    <scope>NUCLEOTIDE SEQUENCE [LARGE SCALE GENOMIC DNA]</scope>
    <source>
        <strain evidence="8">CHR27</strain>
    </source>
</reference>
<dbReference type="CDD" id="cd02966">
    <property type="entry name" value="TlpA_like_family"/>
    <property type="match status" value="1"/>
</dbReference>
<dbReference type="EMBL" id="SBKP01000014">
    <property type="protein sequence ID" value="RXR26539.1"/>
    <property type="molecule type" value="Genomic_DNA"/>
</dbReference>
<evidence type="ECO:0000313" key="7">
    <source>
        <dbReference type="EMBL" id="RXR26539.1"/>
    </source>
</evidence>
<dbReference type="AlphaFoldDB" id="A0A4Q1KF25"/>
<dbReference type="PANTHER" id="PTHR42852:SF6">
    <property type="entry name" value="THIOL:DISULFIDE INTERCHANGE PROTEIN DSBE"/>
    <property type="match status" value="1"/>
</dbReference>
<dbReference type="GO" id="GO:0017004">
    <property type="term" value="P:cytochrome complex assembly"/>
    <property type="evidence" value="ECO:0007669"/>
    <property type="project" value="UniProtKB-KW"/>
</dbReference>
<evidence type="ECO:0000256" key="4">
    <source>
        <dbReference type="ARBA" id="ARBA00023284"/>
    </source>
</evidence>
<dbReference type="InterPro" id="IPR017937">
    <property type="entry name" value="Thioredoxin_CS"/>
</dbReference>
<dbReference type="RefSeq" id="WP_129404945.1">
    <property type="nucleotide sequence ID" value="NZ_SBKP01000014.1"/>
</dbReference>
<gene>
    <name evidence="7" type="ORF">EQG66_12575</name>
</gene>
<dbReference type="InterPro" id="IPR050553">
    <property type="entry name" value="Thioredoxin_ResA/DsbE_sf"/>
</dbReference>
<accession>A0A4Q1KF25</accession>
<dbReference type="PROSITE" id="PS00194">
    <property type="entry name" value="THIOREDOXIN_1"/>
    <property type="match status" value="1"/>
</dbReference>
<dbReference type="InterPro" id="IPR013766">
    <property type="entry name" value="Thioredoxin_domain"/>
</dbReference>
<comment type="caution">
    <text evidence="7">The sequence shown here is derived from an EMBL/GenBank/DDBJ whole genome shotgun (WGS) entry which is preliminary data.</text>
</comment>
<feature type="chain" id="PRO_5020436722" evidence="5">
    <location>
        <begin position="21"/>
        <end position="202"/>
    </location>
</feature>
<dbReference type="GO" id="GO:0030313">
    <property type="term" value="C:cell envelope"/>
    <property type="evidence" value="ECO:0007669"/>
    <property type="project" value="UniProtKB-SubCell"/>
</dbReference>
<evidence type="ECO:0000256" key="1">
    <source>
        <dbReference type="ARBA" id="ARBA00004196"/>
    </source>
</evidence>
<evidence type="ECO:0000256" key="5">
    <source>
        <dbReference type="SAM" id="SignalP"/>
    </source>
</evidence>
<dbReference type="PANTHER" id="PTHR42852">
    <property type="entry name" value="THIOL:DISULFIDE INTERCHANGE PROTEIN DSBE"/>
    <property type="match status" value="1"/>
</dbReference>
<sequence length="202" mass="21686">MSVSSRTLIALLLTGVFLGACDKQSAPHEQDNAVTNGAVTSGEATASASSEAKYILDRSKAGSELPDYVFRDATGKAMTLDRFKGKPILVNLWATWCAPCVAEMPQLDRIAASYASSGLQVLPISQDSMEPQKVLDFFNGKGFRHMKPWLDADNAFGFGYGGGVLPMSVLYSAEGVEIARITGAPDWEGAEMRALIEETINE</sequence>
<keyword evidence="5" id="KW-0732">Signal</keyword>
<keyword evidence="3" id="KW-1015">Disulfide bond</keyword>
<evidence type="ECO:0000259" key="6">
    <source>
        <dbReference type="PROSITE" id="PS51352"/>
    </source>
</evidence>
<dbReference type="InterPro" id="IPR013740">
    <property type="entry name" value="Redoxin"/>
</dbReference>
<proteinExistence type="predicted"/>
<keyword evidence="4" id="KW-0676">Redox-active center</keyword>
<comment type="subcellular location">
    <subcellularLocation>
        <location evidence="1">Cell envelope</location>
    </subcellularLocation>
</comment>
<dbReference type="Proteomes" id="UP000290958">
    <property type="component" value="Unassembled WGS sequence"/>
</dbReference>
<feature type="signal peptide" evidence="5">
    <location>
        <begin position="1"/>
        <end position="20"/>
    </location>
</feature>
<protein>
    <submittedName>
        <fullName evidence="7">TlpA family protein disulfide reductase</fullName>
    </submittedName>
</protein>